<comment type="caution">
    <text evidence="10">The sequence shown here is derived from an EMBL/GenBank/DDBJ whole genome shotgun (WGS) entry which is preliminary data.</text>
</comment>
<evidence type="ECO:0000256" key="8">
    <source>
        <dbReference type="SAM" id="SignalP"/>
    </source>
</evidence>
<dbReference type="Proteomes" id="UP001493487">
    <property type="component" value="Unassembled WGS sequence"/>
</dbReference>
<feature type="transmembrane region" description="Helical" evidence="7">
    <location>
        <begin position="497"/>
        <end position="516"/>
    </location>
</feature>
<proteinExistence type="predicted"/>
<keyword evidence="4 7" id="KW-1133">Transmembrane helix</keyword>
<feature type="transmembrane region" description="Helical" evidence="7">
    <location>
        <begin position="634"/>
        <end position="658"/>
    </location>
</feature>
<evidence type="ECO:0000259" key="9">
    <source>
        <dbReference type="Pfam" id="PF04893"/>
    </source>
</evidence>
<dbReference type="PANTHER" id="PTHR24104">
    <property type="entry name" value="E3 UBIQUITIN-PROTEIN LIGASE NHLRC1-RELATED"/>
    <property type="match status" value="1"/>
</dbReference>
<protein>
    <submittedName>
        <fullName evidence="10">YIP1 family protein</fullName>
    </submittedName>
</protein>
<keyword evidence="8" id="KW-0732">Signal</keyword>
<dbReference type="InterPro" id="IPR001258">
    <property type="entry name" value="NHL_repeat"/>
</dbReference>
<feature type="transmembrane region" description="Helical" evidence="7">
    <location>
        <begin position="574"/>
        <end position="593"/>
    </location>
</feature>
<dbReference type="CDD" id="cd05819">
    <property type="entry name" value="NHL"/>
    <property type="match status" value="1"/>
</dbReference>
<feature type="repeat" description="NHL" evidence="6">
    <location>
        <begin position="100"/>
        <end position="134"/>
    </location>
</feature>
<reference evidence="10 11" key="1">
    <citation type="journal article" date="2023" name="Genome Announc.">
        <title>Pan-Genome Analyses of the Genus Cohnella and Proposal of the Novel Species Cohnella silvisoli sp. nov., Isolated from Forest Soil.</title>
        <authorList>
            <person name="Wang C."/>
            <person name="Mao L."/>
            <person name="Bao G."/>
            <person name="Zhu H."/>
        </authorList>
    </citation>
    <scope>NUCLEOTIDE SEQUENCE [LARGE SCALE GENOMIC DNA]</scope>
    <source>
        <strain evidence="10 11">NL03-T5-1</strain>
    </source>
</reference>
<accession>A0ABV1L3G7</accession>
<feature type="domain" description="Yip1" evidence="9">
    <location>
        <begin position="478"/>
        <end position="645"/>
    </location>
</feature>
<comment type="subcellular location">
    <subcellularLocation>
        <location evidence="1">Membrane</location>
        <topology evidence="1">Multi-pass membrane protein</topology>
    </subcellularLocation>
</comment>
<feature type="transmembrane region" description="Helical" evidence="7">
    <location>
        <begin position="605"/>
        <end position="622"/>
    </location>
</feature>
<dbReference type="SUPFAM" id="SSF101898">
    <property type="entry name" value="NHL repeat"/>
    <property type="match status" value="1"/>
</dbReference>
<feature type="transmembrane region" description="Helical" evidence="7">
    <location>
        <begin position="536"/>
        <end position="553"/>
    </location>
</feature>
<name>A0ABV1L3G7_9BACL</name>
<dbReference type="Pfam" id="PF04893">
    <property type="entry name" value="Yip1"/>
    <property type="match status" value="1"/>
</dbReference>
<feature type="transmembrane region" description="Helical" evidence="7">
    <location>
        <begin position="432"/>
        <end position="450"/>
    </location>
</feature>
<keyword evidence="5 7" id="KW-0472">Membrane</keyword>
<evidence type="ECO:0000313" key="10">
    <source>
        <dbReference type="EMBL" id="MEQ4486899.1"/>
    </source>
</evidence>
<dbReference type="Gene3D" id="2.120.10.30">
    <property type="entry name" value="TolB, C-terminal domain"/>
    <property type="match status" value="2"/>
</dbReference>
<dbReference type="RefSeq" id="WP_232189940.1">
    <property type="nucleotide sequence ID" value="NZ_JAIOAP010000025.1"/>
</dbReference>
<dbReference type="InterPro" id="IPR050952">
    <property type="entry name" value="TRIM-NHL_E3_ligases"/>
</dbReference>
<evidence type="ECO:0000313" key="11">
    <source>
        <dbReference type="Proteomes" id="UP001493487"/>
    </source>
</evidence>
<evidence type="ECO:0000256" key="3">
    <source>
        <dbReference type="ARBA" id="ARBA00022737"/>
    </source>
</evidence>
<evidence type="ECO:0000256" key="5">
    <source>
        <dbReference type="ARBA" id="ARBA00023136"/>
    </source>
</evidence>
<dbReference type="InterPro" id="IPR006977">
    <property type="entry name" value="Yip1_dom"/>
</dbReference>
<evidence type="ECO:0000256" key="1">
    <source>
        <dbReference type="ARBA" id="ARBA00004141"/>
    </source>
</evidence>
<dbReference type="Pfam" id="PF01436">
    <property type="entry name" value="NHL"/>
    <property type="match status" value="1"/>
</dbReference>
<evidence type="ECO:0000256" key="2">
    <source>
        <dbReference type="ARBA" id="ARBA00022692"/>
    </source>
</evidence>
<evidence type="ECO:0000256" key="6">
    <source>
        <dbReference type="PROSITE-ProRule" id="PRU00504"/>
    </source>
</evidence>
<keyword evidence="11" id="KW-1185">Reference proteome</keyword>
<evidence type="ECO:0000256" key="7">
    <source>
        <dbReference type="SAM" id="Phobius"/>
    </source>
</evidence>
<evidence type="ECO:0000256" key="4">
    <source>
        <dbReference type="ARBA" id="ARBA00022989"/>
    </source>
</evidence>
<feature type="chain" id="PRO_5045256390" evidence="8">
    <location>
        <begin position="26"/>
        <end position="672"/>
    </location>
</feature>
<keyword evidence="3" id="KW-0677">Repeat</keyword>
<dbReference type="PANTHER" id="PTHR24104:SF25">
    <property type="entry name" value="PROTEIN LIN-41"/>
    <property type="match status" value="1"/>
</dbReference>
<sequence>MIKRLFPLFFVFGLLLSLTPSPVSAKLPYITAYMDSNSGNWNTSQAVYVPGKTITLSLEEPVDLFIDDKDIAYVVDRKTNRIVIVDPDGNELRSIGDTDGAGALNAPEGVFVDKEGIVYVADTGNQRIAVYSSNGTFKREYKKPDSPYLAKDAFFVPSKLVVDKRGVMYIILSGSDQGLMRLDPDGVFTGAFGANKAEQSYSNWLKKLILNKEQLAKEIANRPRPIANVTIDEDGFFFTASPGSYSGSIRKLNAGGYDSFRGRGFWNTIGIIDVAVDQNGFIYDIDSDSASVTLFDPYGDALFAFGDIDSDSQQQGLFGFPTSIAVNSKHSIWVTDSKLKNIQTFERTSFGEHVLTATMLYMNGQYTESKPYWQKVHEQNDMYNLTFQGLGRIDFEEKRYSQSLENFKIAYDVEGYSRAFWEIRFAWLQRNLIYLILALTAAYLAVKYGYRLLRRLTAKHSWPPLLIRYRDDLKDFRHVLLHPYSGFYKLKGRTSSWAIIVFILLLAVGIKLLHIYFTGFVFNPVDNSQINLFNKLAFFVIPWLTWIIANYLVCSVKGGEGRLREVIQASTYALAPYIIFSLPIIVLSNIVVLEERVIVDLWNQAMLIWLLVLLFVSTQVVHNFDFLETIRNSLISLFAIIIIWFFAFIVSGLTFNLYDFIRQLYREVIFYG</sequence>
<organism evidence="10 11">
    <name type="scientific">Cohnella silvisoli</name>
    <dbReference type="NCBI Taxonomy" id="2873699"/>
    <lineage>
        <taxon>Bacteria</taxon>
        <taxon>Bacillati</taxon>
        <taxon>Bacillota</taxon>
        <taxon>Bacilli</taxon>
        <taxon>Bacillales</taxon>
        <taxon>Paenibacillaceae</taxon>
        <taxon>Cohnella</taxon>
    </lineage>
</organism>
<keyword evidence="2 7" id="KW-0812">Transmembrane</keyword>
<feature type="signal peptide" evidence="8">
    <location>
        <begin position="1"/>
        <end position="25"/>
    </location>
</feature>
<gene>
    <name evidence="10" type="ORF">QJS35_31435</name>
</gene>
<dbReference type="SUPFAM" id="SSF81901">
    <property type="entry name" value="HCP-like"/>
    <property type="match status" value="1"/>
</dbReference>
<dbReference type="PROSITE" id="PS51125">
    <property type="entry name" value="NHL"/>
    <property type="match status" value="1"/>
</dbReference>
<dbReference type="InterPro" id="IPR011042">
    <property type="entry name" value="6-blade_b-propeller_TolB-like"/>
</dbReference>
<dbReference type="EMBL" id="JASKHM010000026">
    <property type="protein sequence ID" value="MEQ4486899.1"/>
    <property type="molecule type" value="Genomic_DNA"/>
</dbReference>